<evidence type="ECO:0000256" key="6">
    <source>
        <dbReference type="ARBA" id="ARBA00038076"/>
    </source>
</evidence>
<dbReference type="InterPro" id="IPR003838">
    <property type="entry name" value="ABC3_permease_C"/>
</dbReference>
<evidence type="ECO:0000256" key="5">
    <source>
        <dbReference type="ARBA" id="ARBA00023136"/>
    </source>
</evidence>
<keyword evidence="3 7" id="KW-0812">Transmembrane</keyword>
<proteinExistence type="inferred from homology"/>
<evidence type="ECO:0000256" key="1">
    <source>
        <dbReference type="ARBA" id="ARBA00004651"/>
    </source>
</evidence>
<dbReference type="GO" id="GO:0022857">
    <property type="term" value="F:transmembrane transporter activity"/>
    <property type="evidence" value="ECO:0007669"/>
    <property type="project" value="TreeGrafter"/>
</dbReference>
<evidence type="ECO:0000256" key="7">
    <source>
        <dbReference type="SAM" id="Phobius"/>
    </source>
</evidence>
<dbReference type="AlphaFoldDB" id="A0A644YA00"/>
<dbReference type="Pfam" id="PF12704">
    <property type="entry name" value="MacB_PCD"/>
    <property type="match status" value="1"/>
</dbReference>
<feature type="transmembrane region" description="Helical" evidence="7">
    <location>
        <begin position="20"/>
        <end position="44"/>
    </location>
</feature>
<evidence type="ECO:0000256" key="3">
    <source>
        <dbReference type="ARBA" id="ARBA00022692"/>
    </source>
</evidence>
<sequence length="871" mass="98761">MNIINKLTLKQLLLNKRRTLVTIIGVIISVAMITAVASLGISFMDMLKRQIISDEGEWHVLYQNVNKTQLEVIKNDDETRRVILSRDLGYAFLEESQNDNKPYVFLKEYSKEGFENFPIKLIEGKLPEKANEIVISEAIIKNAKVNYKIGDTLTFDIGKRHFEDEEGNDSILSQVDPLRRYNGTDQEVLIKENTKSYIIVGIIESPKWEYTWSPGYTVLSYVDANIMNSEEMVNASVILNNINSKLFENAENLVSQNGIEEVKFNNELLRYYGVVKSDNLRNMLTTLSIIIITIIMIGSISLIYNAFAISVSERSRHLGMLSSVGATKKQKRNSVFFEGAVIGIFSIPIGIITGLEGINITFKFINSMLKGALGLTENLKLVVLPITILTAIMVSVITILISTYIPAKRASNISAIDAIRQTSDVKIKGKEVKTSKLTRKIFGIEGELGLKNLKRNKARYRATVFSLIISMILFLAVSYFTSSLKKSILLTQDGVNFDITVYFNDKDRTKQEDIIRKITSLDNISEYNYINTLDLRSLIKEEFMSDYVKENKKESLTNGKYPYDISLKALDDKALKFYAKEVGIDFNKLLDTENPSAIVINTVRYEDGKTNRYIEEKAIKTNIGEKLDLEFYDYEVDKDVTVEAIEIATLTDKVPMGVSSVSYGANFNIIVSEDVLYKIAEANKNIAENINRTLYLKSNNPLRLQENIEEIQKAYEQDEISVYNLYIARQKEEQMVLIMSVFTYAFILLITSICIANIFNTISTGIALRKREFAMLKSVGMTPKSFNKMINYESLFYGIKALSYGLPISFVAMYLIHKTLMIKFSFGFEVPWLSVLIAIVAVFVIVGAAMIYSSKKVKKENIIDVLKQEII</sequence>
<accession>A0A644YA00</accession>
<protein>
    <recommendedName>
        <fullName evidence="11">ABC3 transporter permease protein domain-containing protein</fullName>
    </recommendedName>
</protein>
<comment type="subcellular location">
    <subcellularLocation>
        <location evidence="1">Cell membrane</location>
        <topology evidence="1">Multi-pass membrane protein</topology>
    </subcellularLocation>
</comment>
<organism evidence="10">
    <name type="scientific">bioreactor metagenome</name>
    <dbReference type="NCBI Taxonomy" id="1076179"/>
    <lineage>
        <taxon>unclassified sequences</taxon>
        <taxon>metagenomes</taxon>
        <taxon>ecological metagenomes</taxon>
    </lineage>
</organism>
<comment type="caution">
    <text evidence="10">The sequence shown here is derived from an EMBL/GenBank/DDBJ whole genome shotgun (WGS) entry which is preliminary data.</text>
</comment>
<feature type="domain" description="MacB-like periplasmic core" evidence="9">
    <location>
        <begin position="19"/>
        <end position="203"/>
    </location>
</feature>
<feature type="transmembrane region" description="Helical" evidence="7">
    <location>
        <begin position="335"/>
        <end position="362"/>
    </location>
</feature>
<dbReference type="Pfam" id="PF02687">
    <property type="entry name" value="FtsX"/>
    <property type="match status" value="2"/>
</dbReference>
<evidence type="ECO:0000256" key="2">
    <source>
        <dbReference type="ARBA" id="ARBA00022475"/>
    </source>
</evidence>
<dbReference type="EMBL" id="VSSQ01003922">
    <property type="protein sequence ID" value="MPM22944.1"/>
    <property type="molecule type" value="Genomic_DNA"/>
</dbReference>
<feature type="transmembrane region" description="Helical" evidence="7">
    <location>
        <begin position="735"/>
        <end position="768"/>
    </location>
</feature>
<dbReference type="PANTHER" id="PTHR30572:SF4">
    <property type="entry name" value="ABC TRANSPORTER PERMEASE YTRF"/>
    <property type="match status" value="1"/>
</dbReference>
<dbReference type="PANTHER" id="PTHR30572">
    <property type="entry name" value="MEMBRANE COMPONENT OF TRANSPORTER-RELATED"/>
    <property type="match status" value="1"/>
</dbReference>
<evidence type="ECO:0000259" key="8">
    <source>
        <dbReference type="Pfam" id="PF02687"/>
    </source>
</evidence>
<feature type="domain" description="ABC3 transporter permease C-terminal" evidence="8">
    <location>
        <begin position="289"/>
        <end position="414"/>
    </location>
</feature>
<evidence type="ECO:0000256" key="4">
    <source>
        <dbReference type="ARBA" id="ARBA00022989"/>
    </source>
</evidence>
<keyword evidence="4 7" id="KW-1133">Transmembrane helix</keyword>
<feature type="transmembrane region" description="Helical" evidence="7">
    <location>
        <begin position="382"/>
        <end position="405"/>
    </location>
</feature>
<feature type="transmembrane region" description="Helical" evidence="7">
    <location>
        <begin position="832"/>
        <end position="852"/>
    </location>
</feature>
<dbReference type="InterPro" id="IPR025857">
    <property type="entry name" value="MacB_PCD"/>
</dbReference>
<feature type="transmembrane region" description="Helical" evidence="7">
    <location>
        <begin position="283"/>
        <end position="307"/>
    </location>
</feature>
<comment type="similarity">
    <text evidence="6">Belongs to the ABC-4 integral membrane protein family.</text>
</comment>
<keyword evidence="5 7" id="KW-0472">Membrane</keyword>
<keyword evidence="2" id="KW-1003">Cell membrane</keyword>
<evidence type="ECO:0000259" key="9">
    <source>
        <dbReference type="Pfam" id="PF12704"/>
    </source>
</evidence>
<evidence type="ECO:0000313" key="10">
    <source>
        <dbReference type="EMBL" id="MPM22944.1"/>
    </source>
</evidence>
<feature type="transmembrane region" description="Helical" evidence="7">
    <location>
        <begin position="794"/>
        <end position="816"/>
    </location>
</feature>
<evidence type="ECO:0008006" key="11">
    <source>
        <dbReference type="Google" id="ProtNLM"/>
    </source>
</evidence>
<feature type="transmembrane region" description="Helical" evidence="7">
    <location>
        <begin position="460"/>
        <end position="480"/>
    </location>
</feature>
<dbReference type="GO" id="GO:0005886">
    <property type="term" value="C:plasma membrane"/>
    <property type="evidence" value="ECO:0007669"/>
    <property type="project" value="UniProtKB-SubCell"/>
</dbReference>
<dbReference type="InterPro" id="IPR050250">
    <property type="entry name" value="Macrolide_Exporter_MacB"/>
</dbReference>
<gene>
    <name evidence="10" type="ORF">SDC9_69404</name>
</gene>
<feature type="domain" description="ABC3 transporter permease C-terminal" evidence="8">
    <location>
        <begin position="745"/>
        <end position="862"/>
    </location>
</feature>
<reference evidence="10" key="1">
    <citation type="submission" date="2019-08" db="EMBL/GenBank/DDBJ databases">
        <authorList>
            <person name="Kucharzyk K."/>
            <person name="Murdoch R.W."/>
            <person name="Higgins S."/>
            <person name="Loffler F."/>
        </authorList>
    </citation>
    <scope>NUCLEOTIDE SEQUENCE</scope>
</reference>
<name>A0A644YA00_9ZZZZ</name>